<dbReference type="Pfam" id="PF00646">
    <property type="entry name" value="F-box"/>
    <property type="match status" value="1"/>
</dbReference>
<name>A0A9R0R828_TRITD</name>
<sequence>MDMMHTDLLLDILRRLPPRSLAVSRCACKAWRAAIDHHRLLRADLLPLSVDAAVYDELNIYPPRLFGRRSAARHIPGELEYLAESRLDVPGVQDHCNGLFLVRSKSRQRRAKVVNPATRQWAPLPLLPCACSWPAMCGRCHNNRYLVYDPTVSPHYQVFYIPRVPPPDMTAEWPPTPYVMHVFSSTTDRWNETPFVREGEAAAVAGTVDDVNSCRRDRDEHMYYAAYWQGSLYVPSPHVKDDFLFRINLSSHKYQVIKLPKGGVGSHFRLGKSKKGVYCVVNTNVRCTFRVWFLHESSGVANWVFKNEINLQPAFSKQDWHPGPWIPQSPEQIRLLLKSDVNPKLIIDEYNETLARDGFDWDSDDEDLVSITDWPKKCDTSIEGPDCIGFHPYKEIVLFNERGVCSCSTVAYHLSNSRVRYLGEMRPRCHYSTEEISFAYTPCWMMDLPGSN</sequence>
<dbReference type="Gramene" id="TRITD1Bv1G223220.1">
    <property type="protein sequence ID" value="TRITD1Bv1G223220.1"/>
    <property type="gene ID" value="TRITD1Bv1G223220"/>
</dbReference>
<dbReference type="InterPro" id="IPR036047">
    <property type="entry name" value="F-box-like_dom_sf"/>
</dbReference>
<dbReference type="Proteomes" id="UP000324705">
    <property type="component" value="Chromosome 1B"/>
</dbReference>
<dbReference type="SMART" id="SM00256">
    <property type="entry name" value="FBOX"/>
    <property type="match status" value="1"/>
</dbReference>
<dbReference type="SUPFAM" id="SSF81383">
    <property type="entry name" value="F-box domain"/>
    <property type="match status" value="1"/>
</dbReference>
<dbReference type="PANTHER" id="PTHR34591">
    <property type="entry name" value="OS03G0653100 PROTEIN-RELATED"/>
    <property type="match status" value="1"/>
</dbReference>
<protein>
    <recommendedName>
        <fullName evidence="1">F-box domain-containing protein</fullName>
    </recommendedName>
</protein>
<evidence type="ECO:0000259" key="1">
    <source>
        <dbReference type="SMART" id="SM00256"/>
    </source>
</evidence>
<feature type="domain" description="F-box" evidence="1">
    <location>
        <begin position="4"/>
        <end position="44"/>
    </location>
</feature>
<organism evidence="2 3">
    <name type="scientific">Triticum turgidum subsp. durum</name>
    <name type="common">Durum wheat</name>
    <name type="synonym">Triticum durum</name>
    <dbReference type="NCBI Taxonomy" id="4567"/>
    <lineage>
        <taxon>Eukaryota</taxon>
        <taxon>Viridiplantae</taxon>
        <taxon>Streptophyta</taxon>
        <taxon>Embryophyta</taxon>
        <taxon>Tracheophyta</taxon>
        <taxon>Spermatophyta</taxon>
        <taxon>Magnoliopsida</taxon>
        <taxon>Liliopsida</taxon>
        <taxon>Poales</taxon>
        <taxon>Poaceae</taxon>
        <taxon>BOP clade</taxon>
        <taxon>Pooideae</taxon>
        <taxon>Triticodae</taxon>
        <taxon>Triticeae</taxon>
        <taxon>Triticinae</taxon>
        <taxon>Triticum</taxon>
    </lineage>
</organism>
<evidence type="ECO:0000313" key="3">
    <source>
        <dbReference type="Proteomes" id="UP000324705"/>
    </source>
</evidence>
<gene>
    <name evidence="2" type="ORF">TRITD_1Bv1G223220</name>
</gene>
<dbReference type="EMBL" id="LT934112">
    <property type="protein sequence ID" value="VAH23640.1"/>
    <property type="molecule type" value="Genomic_DNA"/>
</dbReference>
<dbReference type="Gene3D" id="1.20.1280.50">
    <property type="match status" value="1"/>
</dbReference>
<reference evidence="2 3" key="1">
    <citation type="submission" date="2017-09" db="EMBL/GenBank/DDBJ databases">
        <authorList>
            <consortium name="International Durum Wheat Genome Sequencing Consortium (IDWGSC)"/>
            <person name="Milanesi L."/>
        </authorList>
    </citation>
    <scope>NUCLEOTIDE SEQUENCE [LARGE SCALE GENOMIC DNA]</scope>
    <source>
        <strain evidence="3">cv. Svevo</strain>
    </source>
</reference>
<dbReference type="InterPro" id="IPR001810">
    <property type="entry name" value="F-box_dom"/>
</dbReference>
<evidence type="ECO:0000313" key="2">
    <source>
        <dbReference type="EMBL" id="VAH23640.1"/>
    </source>
</evidence>
<proteinExistence type="predicted"/>
<keyword evidence="3" id="KW-1185">Reference proteome</keyword>
<accession>A0A9R0R828</accession>
<dbReference type="AlphaFoldDB" id="A0A9R0R828"/>
<dbReference type="PANTHER" id="PTHR34591:SF35">
    <property type="entry name" value="F-BOX DOMAIN-CONTAINING PROTEIN"/>
    <property type="match status" value="1"/>
</dbReference>
<dbReference type="OMA" id="PRCHYST"/>